<dbReference type="Gene3D" id="3.40.50.10400">
    <property type="entry name" value="Hypothetical protein PA1492"/>
    <property type="match status" value="1"/>
</dbReference>
<comment type="caution">
    <text evidence="2">The sequence shown here is derived from an EMBL/GenBank/DDBJ whole genome shotgun (WGS) entry which is preliminary data.</text>
</comment>
<dbReference type="EMBL" id="VSSQ01010527">
    <property type="protein sequence ID" value="MPM44568.1"/>
    <property type="molecule type" value="Genomic_DNA"/>
</dbReference>
<protein>
    <recommendedName>
        <fullName evidence="1">DUF7768 domain-containing protein</fullName>
    </recommendedName>
</protein>
<dbReference type="Pfam" id="PF24963">
    <property type="entry name" value="DUF7768"/>
    <property type="match status" value="1"/>
</dbReference>
<reference evidence="2" key="1">
    <citation type="submission" date="2019-08" db="EMBL/GenBank/DDBJ databases">
        <authorList>
            <person name="Kucharzyk K."/>
            <person name="Murdoch R.W."/>
            <person name="Higgins S."/>
            <person name="Loffler F."/>
        </authorList>
    </citation>
    <scope>NUCLEOTIDE SEQUENCE</scope>
</reference>
<evidence type="ECO:0000313" key="2">
    <source>
        <dbReference type="EMBL" id="MPM44568.1"/>
    </source>
</evidence>
<feature type="domain" description="DUF7768" evidence="1">
    <location>
        <begin position="32"/>
        <end position="127"/>
    </location>
</feature>
<sequence length="149" mass="16755">MSVYGLNQEGYPDPTAVAAIANVAKSEKKYLPLVYVCSKYSGDTVTNTEAAKRYSRFAVDQGAIPLAPHLLLPLYMHEESERELAMFMDMVFLGKCDELWVFGDEASKGMRMEIAKAKKHRKKIRYFDSACRETNIALDTGPEGMQEDC</sequence>
<evidence type="ECO:0000259" key="1">
    <source>
        <dbReference type="Pfam" id="PF24963"/>
    </source>
</evidence>
<dbReference type="AlphaFoldDB" id="A0A644ZVW6"/>
<organism evidence="2">
    <name type="scientific">bioreactor metagenome</name>
    <dbReference type="NCBI Taxonomy" id="1076179"/>
    <lineage>
        <taxon>unclassified sequences</taxon>
        <taxon>metagenomes</taxon>
        <taxon>ecological metagenomes</taxon>
    </lineage>
</organism>
<gene>
    <name evidence="2" type="ORF">SDC9_91247</name>
</gene>
<dbReference type="InterPro" id="IPR056670">
    <property type="entry name" value="DUF7768"/>
</dbReference>
<name>A0A644ZVW6_9ZZZZ</name>
<accession>A0A644ZVW6</accession>
<proteinExistence type="predicted"/>